<dbReference type="EMBL" id="AKHW03006215">
    <property type="protein sequence ID" value="KYO23043.1"/>
    <property type="molecule type" value="Genomic_DNA"/>
</dbReference>
<organism evidence="1 2">
    <name type="scientific">Alligator mississippiensis</name>
    <name type="common">American alligator</name>
    <dbReference type="NCBI Taxonomy" id="8496"/>
    <lineage>
        <taxon>Eukaryota</taxon>
        <taxon>Metazoa</taxon>
        <taxon>Chordata</taxon>
        <taxon>Craniata</taxon>
        <taxon>Vertebrata</taxon>
        <taxon>Euteleostomi</taxon>
        <taxon>Archelosauria</taxon>
        <taxon>Archosauria</taxon>
        <taxon>Crocodylia</taxon>
        <taxon>Alligatoridae</taxon>
        <taxon>Alligatorinae</taxon>
        <taxon>Alligator</taxon>
    </lineage>
</organism>
<evidence type="ECO:0000313" key="1">
    <source>
        <dbReference type="EMBL" id="KYO23043.1"/>
    </source>
</evidence>
<sequence length="68" mass="7938">MRRPSGRRAVILVLRALQSCESSLRRTGILKDQEQRFAYCCHHWRANFFNESAFPLWSCGVKGPKKEN</sequence>
<accession>A0A151MEW9</accession>
<proteinExistence type="predicted"/>
<protein>
    <submittedName>
        <fullName evidence="1">Uncharacterized protein</fullName>
    </submittedName>
</protein>
<name>A0A151MEW9_ALLMI</name>
<evidence type="ECO:0000313" key="2">
    <source>
        <dbReference type="Proteomes" id="UP000050525"/>
    </source>
</evidence>
<gene>
    <name evidence="1" type="ORF">Y1Q_0005517</name>
</gene>
<dbReference type="Proteomes" id="UP000050525">
    <property type="component" value="Unassembled WGS sequence"/>
</dbReference>
<comment type="caution">
    <text evidence="1">The sequence shown here is derived from an EMBL/GenBank/DDBJ whole genome shotgun (WGS) entry which is preliminary data.</text>
</comment>
<reference evidence="1 2" key="1">
    <citation type="journal article" date="2012" name="Genome Biol.">
        <title>Sequencing three crocodilian genomes to illuminate the evolution of archosaurs and amniotes.</title>
        <authorList>
            <person name="St John J.A."/>
            <person name="Braun E.L."/>
            <person name="Isberg S.R."/>
            <person name="Miles L.G."/>
            <person name="Chong A.Y."/>
            <person name="Gongora J."/>
            <person name="Dalzell P."/>
            <person name="Moran C."/>
            <person name="Bed'hom B."/>
            <person name="Abzhanov A."/>
            <person name="Burgess S.C."/>
            <person name="Cooksey A.M."/>
            <person name="Castoe T.A."/>
            <person name="Crawford N.G."/>
            <person name="Densmore L.D."/>
            <person name="Drew J.C."/>
            <person name="Edwards S.V."/>
            <person name="Faircloth B.C."/>
            <person name="Fujita M.K."/>
            <person name="Greenwold M.J."/>
            <person name="Hoffmann F.G."/>
            <person name="Howard J.M."/>
            <person name="Iguchi T."/>
            <person name="Janes D.E."/>
            <person name="Khan S.Y."/>
            <person name="Kohno S."/>
            <person name="de Koning A.J."/>
            <person name="Lance S.L."/>
            <person name="McCarthy F.M."/>
            <person name="McCormack J.E."/>
            <person name="Merchant M.E."/>
            <person name="Peterson D.G."/>
            <person name="Pollock D.D."/>
            <person name="Pourmand N."/>
            <person name="Raney B.J."/>
            <person name="Roessler K.A."/>
            <person name="Sanford J.R."/>
            <person name="Sawyer R.H."/>
            <person name="Schmidt C.J."/>
            <person name="Triplett E.W."/>
            <person name="Tuberville T.D."/>
            <person name="Venegas-Anaya M."/>
            <person name="Howard J.T."/>
            <person name="Jarvis E.D."/>
            <person name="Guillette L.J.Jr."/>
            <person name="Glenn T.C."/>
            <person name="Green R.E."/>
            <person name="Ray D.A."/>
        </authorList>
    </citation>
    <scope>NUCLEOTIDE SEQUENCE [LARGE SCALE GENOMIC DNA]</scope>
    <source>
        <strain evidence="1">KSC_2009_1</strain>
    </source>
</reference>
<dbReference type="AlphaFoldDB" id="A0A151MEW9"/>
<keyword evidence="2" id="KW-1185">Reference proteome</keyword>